<evidence type="ECO:0000313" key="2">
    <source>
        <dbReference type="Proteomes" id="UP001203852"/>
    </source>
</evidence>
<dbReference type="EMBL" id="MU404351">
    <property type="protein sequence ID" value="KAI1615907.1"/>
    <property type="molecule type" value="Genomic_DNA"/>
</dbReference>
<reference evidence="1" key="1">
    <citation type="journal article" date="2022" name="bioRxiv">
        <title>Deciphering the potential niche of two novel black yeast fungi from a biological soil crust based on their genomes, phenotypes, and melanin regulation.</title>
        <authorList>
            <consortium name="DOE Joint Genome Institute"/>
            <person name="Carr E.C."/>
            <person name="Barton Q."/>
            <person name="Grambo S."/>
            <person name="Sullivan M."/>
            <person name="Renfro C.M."/>
            <person name="Kuo A."/>
            <person name="Pangilinan J."/>
            <person name="Lipzen A."/>
            <person name="Keymanesh K."/>
            <person name="Savage E."/>
            <person name="Barry K."/>
            <person name="Grigoriev I.V."/>
            <person name="Riekhof W.R."/>
            <person name="Harris S.S."/>
        </authorList>
    </citation>
    <scope>NUCLEOTIDE SEQUENCE</scope>
    <source>
        <strain evidence="1">JF 03-4F</strain>
    </source>
</reference>
<keyword evidence="2" id="KW-1185">Reference proteome</keyword>
<dbReference type="AlphaFoldDB" id="A0AAN6IFB9"/>
<evidence type="ECO:0000313" key="1">
    <source>
        <dbReference type="EMBL" id="KAI1615907.1"/>
    </source>
</evidence>
<name>A0AAN6IFB9_9EURO</name>
<sequence length="207" mass="22793">MSNGMDGNCSPSHSYCAYCRNRNGRPLYPYPETSIRAAKGNVKLVKPTGYSSTCANWGTVVFKLKHLGCRRWAAGGKHGCRAASQKLEDEQGRRKWVLAASLRHSQEQNPRINFAKRRIILQPQQGLADHKLSGYSRVLLRFQQVATQVVQSPIHVIANKSHLVALPEYQSATAITQKSQTYLGTDQGRARVPGSIGSCIGSIDDDA</sequence>
<organism evidence="1 2">
    <name type="scientific">Exophiala viscosa</name>
    <dbReference type="NCBI Taxonomy" id="2486360"/>
    <lineage>
        <taxon>Eukaryota</taxon>
        <taxon>Fungi</taxon>
        <taxon>Dikarya</taxon>
        <taxon>Ascomycota</taxon>
        <taxon>Pezizomycotina</taxon>
        <taxon>Eurotiomycetes</taxon>
        <taxon>Chaetothyriomycetidae</taxon>
        <taxon>Chaetothyriales</taxon>
        <taxon>Herpotrichiellaceae</taxon>
        <taxon>Exophiala</taxon>
    </lineage>
</organism>
<accession>A0AAN6IFB9</accession>
<protein>
    <submittedName>
        <fullName evidence="1">Uncharacterized protein</fullName>
    </submittedName>
</protein>
<gene>
    <name evidence="1" type="ORF">EDD36DRAFT_414825</name>
</gene>
<proteinExistence type="predicted"/>
<dbReference type="Proteomes" id="UP001203852">
    <property type="component" value="Unassembled WGS sequence"/>
</dbReference>
<comment type="caution">
    <text evidence="1">The sequence shown here is derived from an EMBL/GenBank/DDBJ whole genome shotgun (WGS) entry which is preliminary data.</text>
</comment>